<name>A0AAX6F789_IRIPA</name>
<reference evidence="3" key="1">
    <citation type="journal article" date="2023" name="GigaByte">
        <title>Genome assembly of the bearded iris, Iris pallida Lam.</title>
        <authorList>
            <person name="Bruccoleri R.E."/>
            <person name="Oakeley E.J."/>
            <person name="Faust A.M.E."/>
            <person name="Altorfer M."/>
            <person name="Dessus-Babus S."/>
            <person name="Burckhardt D."/>
            <person name="Oertli M."/>
            <person name="Naumann U."/>
            <person name="Petersen F."/>
            <person name="Wong J."/>
        </authorList>
    </citation>
    <scope>NUCLEOTIDE SEQUENCE</scope>
    <source>
        <strain evidence="3">GSM-AAB239-AS_SAM_17_03QT</strain>
    </source>
</reference>
<dbReference type="Pfam" id="PF04784">
    <property type="entry name" value="DUF547"/>
    <property type="match status" value="1"/>
</dbReference>
<evidence type="ECO:0000259" key="2">
    <source>
        <dbReference type="Pfam" id="PF14389"/>
    </source>
</evidence>
<feature type="domain" description="DUF547" evidence="1">
    <location>
        <begin position="307"/>
        <end position="441"/>
    </location>
</feature>
<evidence type="ECO:0008006" key="5">
    <source>
        <dbReference type="Google" id="ProtNLM"/>
    </source>
</evidence>
<evidence type="ECO:0000313" key="3">
    <source>
        <dbReference type="EMBL" id="KAJ6812013.1"/>
    </source>
</evidence>
<dbReference type="InterPro" id="IPR006869">
    <property type="entry name" value="DUF547"/>
</dbReference>
<evidence type="ECO:0000259" key="1">
    <source>
        <dbReference type="Pfam" id="PF04784"/>
    </source>
</evidence>
<accession>A0AAX6F789</accession>
<organism evidence="3 4">
    <name type="scientific">Iris pallida</name>
    <name type="common">Sweet iris</name>
    <dbReference type="NCBI Taxonomy" id="29817"/>
    <lineage>
        <taxon>Eukaryota</taxon>
        <taxon>Viridiplantae</taxon>
        <taxon>Streptophyta</taxon>
        <taxon>Embryophyta</taxon>
        <taxon>Tracheophyta</taxon>
        <taxon>Spermatophyta</taxon>
        <taxon>Magnoliopsida</taxon>
        <taxon>Liliopsida</taxon>
        <taxon>Asparagales</taxon>
        <taxon>Iridaceae</taxon>
        <taxon>Iridoideae</taxon>
        <taxon>Irideae</taxon>
        <taxon>Iris</taxon>
    </lineage>
</organism>
<comment type="caution">
    <text evidence="3">The sequence shown here is derived from an EMBL/GenBank/DDBJ whole genome shotgun (WGS) entry which is preliminary data.</text>
</comment>
<sequence length="525" mass="58892">MQIQQLENRLKDQLSERCALERAMGYRPSVIDSSDDSSMTKPTKELIREIAVLEVEVMALEQYLLSLYREAFDQQVCTSSTEQPACSLQRGLLQEGPAPDIRPVGEIPREKPTGPGVHRCQSALSHRALYSSRMSPSEDSVARALQTCHSQPLNFFEDGRSTSSGFVSLAEYLGTSIVDHVPETPNTISEGMVRCMGAIYCKLADPPLVQHCIPSSPTSSSFSSTSALSPQYLGDTWSPGNCRRESSLDARLINPFRVEGVKEFSGPYNAMVEVASICRDPQRLSEVEGLLQNYKSLVSRLETVDPRRMRKEEKLAFWINVHNALIMHAYLVHGVPIRNTKNESLLVKAVCVIGGRSVSAYTIQFCILGSRTYFPGQWFRSLLSPRMKLKTGGEWRAYGLETPEPLLHFALCSGSHSDPAVRVYTCKKLFQQLEAAKEEYIRATVGIRNEEKILLPKVIDSYAKDTSMSPKGVVDMIEHHLPSEALRIAMQRCQQGRPHKVLEWVPHNFAFRYLLSKEILVSPRI</sequence>
<dbReference type="AlphaFoldDB" id="A0AAX6F789"/>
<reference evidence="3" key="2">
    <citation type="submission" date="2023-04" db="EMBL/GenBank/DDBJ databases">
        <authorList>
            <person name="Bruccoleri R.E."/>
            <person name="Oakeley E.J."/>
            <person name="Faust A.-M."/>
            <person name="Dessus-Babus S."/>
            <person name="Altorfer M."/>
            <person name="Burckhardt D."/>
            <person name="Oertli M."/>
            <person name="Naumann U."/>
            <person name="Petersen F."/>
            <person name="Wong J."/>
        </authorList>
    </citation>
    <scope>NUCLEOTIDE SEQUENCE</scope>
    <source>
        <strain evidence="3">GSM-AAB239-AS_SAM_17_03QT</strain>
        <tissue evidence="3">Leaf</tissue>
    </source>
</reference>
<protein>
    <recommendedName>
        <fullName evidence="5">Ternary complex factor MIP1</fullName>
    </recommendedName>
</protein>
<gene>
    <name evidence="3" type="ORF">M6B38_152220</name>
</gene>
<dbReference type="PANTHER" id="PTHR23054">
    <property type="entry name" value="TERNARY COMPLEX FACTOR MIP1, LEUCINE-ZIPPER-RELATED"/>
    <property type="match status" value="1"/>
</dbReference>
<dbReference type="InterPro" id="IPR025757">
    <property type="entry name" value="MIP1_Leuzipper"/>
</dbReference>
<dbReference type="Proteomes" id="UP001140949">
    <property type="component" value="Unassembled WGS sequence"/>
</dbReference>
<evidence type="ECO:0000313" key="4">
    <source>
        <dbReference type="Proteomes" id="UP001140949"/>
    </source>
</evidence>
<keyword evidence="4" id="KW-1185">Reference proteome</keyword>
<feature type="domain" description="Ternary complex factor MIP1 leucine-zipper" evidence="2">
    <location>
        <begin position="3"/>
        <end position="74"/>
    </location>
</feature>
<dbReference type="EMBL" id="JANAVB010031416">
    <property type="protein sequence ID" value="KAJ6812013.1"/>
    <property type="molecule type" value="Genomic_DNA"/>
</dbReference>
<proteinExistence type="predicted"/>
<dbReference type="PANTHER" id="PTHR23054:SF18">
    <property type="entry name" value="TERNARY COMPLEX FACTOR MIP1, LEUCINE-ZIPPER"/>
    <property type="match status" value="1"/>
</dbReference>
<dbReference type="Pfam" id="PF14389">
    <property type="entry name" value="Lzipper-MIP1"/>
    <property type="match status" value="1"/>
</dbReference>